<organism evidence="3 4">
    <name type="scientific">Dickeya fangzhongdai</name>
    <dbReference type="NCBI Taxonomy" id="1778540"/>
    <lineage>
        <taxon>Bacteria</taxon>
        <taxon>Pseudomonadati</taxon>
        <taxon>Pseudomonadota</taxon>
        <taxon>Gammaproteobacteria</taxon>
        <taxon>Enterobacterales</taxon>
        <taxon>Pectobacteriaceae</taxon>
        <taxon>Dickeya</taxon>
    </lineage>
</organism>
<proteinExistence type="predicted"/>
<dbReference type="RefSeq" id="WP_100849931.1">
    <property type="nucleotide sequence ID" value="NZ_BMJF01000006.1"/>
</dbReference>
<feature type="domain" description="Spore coat protein U/FanG" evidence="2">
    <location>
        <begin position="10"/>
        <end position="68"/>
    </location>
</feature>
<sequence length="68" mass="7135">MQSRVKSGSASDGGLYSSGTLRSVSSDGRTTKIPYRLYSDSTRTNEITIGGSVQINANGTAQDITVYG</sequence>
<gene>
    <name evidence="3" type="ORF">CVE23_15990</name>
</gene>
<evidence type="ECO:0000256" key="1">
    <source>
        <dbReference type="SAM" id="MobiDB-lite"/>
    </source>
</evidence>
<dbReference type="AlphaFoldDB" id="A0A2K8QQM6"/>
<dbReference type="Pfam" id="PF05229">
    <property type="entry name" value="SCPU"/>
    <property type="match status" value="1"/>
</dbReference>
<feature type="region of interest" description="Disordered" evidence="1">
    <location>
        <begin position="1"/>
        <end position="33"/>
    </location>
</feature>
<feature type="compositionally biased region" description="Polar residues" evidence="1">
    <location>
        <begin position="17"/>
        <end position="28"/>
    </location>
</feature>
<protein>
    <recommendedName>
        <fullName evidence="2">Spore coat protein U/FanG domain-containing protein</fullName>
    </recommendedName>
</protein>
<dbReference type="Proteomes" id="UP000231901">
    <property type="component" value="Chromosome"/>
</dbReference>
<dbReference type="GeneID" id="300272768"/>
<dbReference type="InterPro" id="IPR007893">
    <property type="entry name" value="Spore_coat_U/FanG"/>
</dbReference>
<feature type="compositionally biased region" description="Polar residues" evidence="1">
    <location>
        <begin position="1"/>
        <end position="10"/>
    </location>
</feature>
<dbReference type="KEGG" id="dfn:CVE23_15990"/>
<evidence type="ECO:0000313" key="3">
    <source>
        <dbReference type="EMBL" id="ATZ95348.1"/>
    </source>
</evidence>
<keyword evidence="4" id="KW-1185">Reference proteome</keyword>
<accession>A0A2K8QQM6</accession>
<evidence type="ECO:0000313" key="4">
    <source>
        <dbReference type="Proteomes" id="UP000231901"/>
    </source>
</evidence>
<reference evidence="4" key="1">
    <citation type="journal article" date="2018" name="Genome Announc.">
        <title>Complete genome sequence of a Dickeya fangzhongdai type strain causing bleeding canker of pear tree trunks.</title>
        <authorList>
            <person name="Zhao Y."/>
            <person name="Tian Y."/>
            <person name="Li X."/>
            <person name="Hu B."/>
        </authorList>
    </citation>
    <scope>NUCLEOTIDE SEQUENCE [LARGE SCALE GENOMIC DNA]</scope>
    <source>
        <strain evidence="4">DSM 101947</strain>
    </source>
</reference>
<name>A0A2K8QQM6_9GAMM</name>
<dbReference type="EMBL" id="CP025003">
    <property type="protein sequence ID" value="ATZ95348.1"/>
    <property type="molecule type" value="Genomic_DNA"/>
</dbReference>
<evidence type="ECO:0000259" key="2">
    <source>
        <dbReference type="Pfam" id="PF05229"/>
    </source>
</evidence>